<protein>
    <submittedName>
        <fullName evidence="1">Uncharacterized protein</fullName>
    </submittedName>
</protein>
<organism evidence="1 2">
    <name type="scientific">Caldisericum exile (strain DSM 21853 / NBRC 104410 / AZM16c01)</name>
    <dbReference type="NCBI Taxonomy" id="511051"/>
    <lineage>
        <taxon>Bacteria</taxon>
        <taxon>Pseudomonadati</taxon>
        <taxon>Caldisericota/Cryosericota group</taxon>
        <taxon>Caldisericota</taxon>
        <taxon>Caldisericia</taxon>
        <taxon>Caldisericales</taxon>
        <taxon>Caldisericaceae</taxon>
        <taxon>Caldisericum</taxon>
    </lineage>
</organism>
<dbReference type="EMBL" id="AP012051">
    <property type="protein sequence ID" value="BAL80209.1"/>
    <property type="molecule type" value="Genomic_DNA"/>
</dbReference>
<gene>
    <name evidence="1" type="ordered locus">CSE_00830</name>
</gene>
<dbReference type="Proteomes" id="UP000004793">
    <property type="component" value="Chromosome"/>
</dbReference>
<proteinExistence type="predicted"/>
<dbReference type="AlphaFoldDB" id="A0A7U6JFA2"/>
<evidence type="ECO:0000313" key="1">
    <source>
        <dbReference type="EMBL" id="BAL80209.1"/>
    </source>
</evidence>
<sequence>MRSYEDFYKKVISLQHLKTDSFEVEPLQPMFGGCQYIFTEIDISKIRNTNIQELSNDSLKKYYYSSFVPLFYFGKIDAKNYFSKKYNLFPNVKLNGTEGFSGAFFERFYNRPKHILAMIFLQYTPEIKGNRFITSIVPLDFAVNGVVDNPQNELFKSEIIKHFGNIQTNISENITVYSSDNLIATIYLITPKNNSKSISLTPSTSVLNLLKSIEEIITQ</sequence>
<accession>A0A7U6JFA2</accession>
<keyword evidence="2" id="KW-1185">Reference proteome</keyword>
<dbReference type="RefSeq" id="WP_014452617.1">
    <property type="nucleotide sequence ID" value="NC_017096.1"/>
</dbReference>
<name>A0A7U6JFA2_CALEA</name>
<reference evidence="1 2" key="1">
    <citation type="submission" date="2011-01" db="EMBL/GenBank/DDBJ databases">
        <title>Whole genome sequence of Caldisericum exile AZM16c01.</title>
        <authorList>
            <person name="Narita-Yamada S."/>
            <person name="Kawakoshi A."/>
            <person name="Nakamura S."/>
            <person name="Sasagawa M."/>
            <person name="Fukada J."/>
            <person name="Sekine M."/>
            <person name="Kato Y."/>
            <person name="Fukai R."/>
            <person name="Sasaki K."/>
            <person name="Hanamaki A."/>
            <person name="Narita H."/>
            <person name="Konno Y."/>
            <person name="Mori K."/>
            <person name="Yamazaki S."/>
            <person name="Suzuki K."/>
            <person name="Fujita N."/>
        </authorList>
    </citation>
    <scope>NUCLEOTIDE SEQUENCE [LARGE SCALE GENOMIC DNA]</scope>
    <source>
        <strain evidence="2">DSM 21853 / NBRC 104410 / AZM16c01</strain>
    </source>
</reference>
<evidence type="ECO:0000313" key="2">
    <source>
        <dbReference type="Proteomes" id="UP000004793"/>
    </source>
</evidence>
<dbReference type="KEGG" id="cex:CSE_00830"/>